<dbReference type="InterPro" id="IPR005563">
    <property type="entry name" value="A_protein"/>
</dbReference>
<protein>
    <recommendedName>
        <fullName evidence="10">Maturation</fullName>
    </recommendedName>
</protein>
<comment type="subcellular location">
    <subcellularLocation>
        <location evidence="1">Virion</location>
    </subcellularLocation>
</comment>
<keyword evidence="3" id="KW-1161">Viral attachment to host cell</keyword>
<evidence type="ECO:0000256" key="1">
    <source>
        <dbReference type="ARBA" id="ARBA00004328"/>
    </source>
</evidence>
<reference evidence="9" key="1">
    <citation type="submission" date="2019-05" db="EMBL/GenBank/DDBJ databases">
        <title>Metatranscriptomic reconstruction reveals RNA viruses with the potential to shape carbon cycling in soil.</title>
        <authorList>
            <person name="Starr E.P."/>
            <person name="Nuccio E."/>
            <person name="Pett-Ridge J."/>
            <person name="Banfield J.F."/>
            <person name="Firestone M.K."/>
        </authorList>
    </citation>
    <scope>NUCLEOTIDE SEQUENCE</scope>
    <source>
        <strain evidence="9">H1_Rhizo_25_scaffold_1062</strain>
    </source>
</reference>
<organism evidence="9">
    <name type="scientific">Leviviridae sp</name>
    <dbReference type="NCBI Taxonomy" id="2027243"/>
    <lineage>
        <taxon>Viruses</taxon>
        <taxon>Riboviria</taxon>
        <taxon>Orthornavirae</taxon>
        <taxon>Lenarviricota</taxon>
        <taxon>Leviviricetes</taxon>
        <taxon>Norzivirales</taxon>
        <taxon>Fiersviridae</taxon>
    </lineage>
</organism>
<evidence type="ECO:0000256" key="6">
    <source>
        <dbReference type="ARBA" id="ARBA00023296"/>
    </source>
</evidence>
<name>A0A514CZ70_9VIRU</name>
<proteinExistence type="inferred from homology"/>
<keyword evidence="5" id="KW-1175">Viral attachment to host cell pilus</keyword>
<feature type="region of interest" description="Disordered" evidence="8">
    <location>
        <begin position="187"/>
        <end position="206"/>
    </location>
</feature>
<evidence type="ECO:0000313" key="9">
    <source>
        <dbReference type="EMBL" id="QDH86660.1"/>
    </source>
</evidence>
<evidence type="ECO:0000256" key="2">
    <source>
        <dbReference type="ARBA" id="ARBA00022581"/>
    </source>
</evidence>
<accession>A0A514CZ70</accession>
<keyword evidence="2" id="KW-0945">Host-virus interaction</keyword>
<feature type="compositionally biased region" description="Polar residues" evidence="8">
    <location>
        <begin position="193"/>
        <end position="203"/>
    </location>
</feature>
<dbReference type="GO" id="GO:0044423">
    <property type="term" value="C:virion component"/>
    <property type="evidence" value="ECO:0007669"/>
    <property type="project" value="UniProtKB-KW"/>
</dbReference>
<evidence type="ECO:0000256" key="4">
    <source>
        <dbReference type="ARBA" id="ARBA00022844"/>
    </source>
</evidence>
<evidence type="ECO:0000256" key="8">
    <source>
        <dbReference type="SAM" id="MobiDB-lite"/>
    </source>
</evidence>
<dbReference type="Pfam" id="PF03863">
    <property type="entry name" value="Phage_mat-A"/>
    <property type="match status" value="1"/>
</dbReference>
<evidence type="ECO:0000256" key="5">
    <source>
        <dbReference type="ARBA" id="ARBA00023104"/>
    </source>
</evidence>
<keyword evidence="4" id="KW-0946">Virion</keyword>
<sequence length="356" mass="39297">MGWVNKNQWNVGPYGRRAGKIQNGSNGDGVNPTNYQAQFGQMPTATPTLPNGAHAPTPDVPNLSFTYDFFHTSVPFPGARNRAWSKLVDHVRSGPASLGESVAESHKALSMIAGRATQMFHAYSALRKGNFRAFLRELSIGPYRKHKNWIRSPINQASSLWLEYSFGWKPCVKDMYDAATTLSKPVPGGQYSGSGRETYSSKSVNEDNTNRMGEKFSCVGVCLMGAFVTVDSPNAYLVQSMGLANPIQIAWNLLPMSFLADWVFDVNTFLGALTDFVGCTIQRPYTLYFARANVQTSWKYNFNPVTTTHVDGYVTVLQRKTGLDFPYPNFSILTNIGKSLTRAANAVSLLGQILTK</sequence>
<gene>
    <name evidence="9" type="ORF">H1Rhizo251062_000003</name>
</gene>
<evidence type="ECO:0000256" key="7">
    <source>
        <dbReference type="ARBA" id="ARBA00035110"/>
    </source>
</evidence>
<dbReference type="EMBL" id="MN032829">
    <property type="protein sequence ID" value="QDH86660.1"/>
    <property type="molecule type" value="Genomic_RNA"/>
</dbReference>
<evidence type="ECO:0008006" key="10">
    <source>
        <dbReference type="Google" id="ProtNLM"/>
    </source>
</evidence>
<dbReference type="GO" id="GO:0039666">
    <property type="term" value="P:virion attachment to host cell pilus"/>
    <property type="evidence" value="ECO:0007669"/>
    <property type="project" value="UniProtKB-KW"/>
</dbReference>
<evidence type="ECO:0000256" key="3">
    <source>
        <dbReference type="ARBA" id="ARBA00022804"/>
    </source>
</evidence>
<keyword evidence="6" id="KW-1160">Virus entry into host cell</keyword>
<comment type="similarity">
    <text evidence="7">Belongs to the Leviviricetes maturation protein family.</text>
</comment>